<accession>A0A9X5BCQ1</accession>
<dbReference type="SUPFAM" id="SSF53448">
    <property type="entry name" value="Nucleotide-diphospho-sugar transferases"/>
    <property type="match status" value="1"/>
</dbReference>
<evidence type="ECO:0000259" key="1">
    <source>
        <dbReference type="Pfam" id="PF00535"/>
    </source>
</evidence>
<dbReference type="Pfam" id="PF00535">
    <property type="entry name" value="Glycos_transf_2"/>
    <property type="match status" value="1"/>
</dbReference>
<name>A0A9X5BCQ1_9FIRM</name>
<dbReference type="Gene3D" id="3.90.550.10">
    <property type="entry name" value="Spore Coat Polysaccharide Biosynthesis Protein SpsA, Chain A"/>
    <property type="match status" value="1"/>
</dbReference>
<comment type="caution">
    <text evidence="2">The sequence shown here is derived from an EMBL/GenBank/DDBJ whole genome shotgun (WGS) entry which is preliminary data.</text>
</comment>
<dbReference type="PANTHER" id="PTHR22916:SF3">
    <property type="entry name" value="UDP-GLCNAC:BETAGAL BETA-1,3-N-ACETYLGLUCOSAMINYLTRANSFERASE-LIKE PROTEIN 1"/>
    <property type="match status" value="1"/>
</dbReference>
<dbReference type="EMBL" id="QZDT01000001">
    <property type="protein sequence ID" value="NBJ91341.1"/>
    <property type="molecule type" value="Genomic_DNA"/>
</dbReference>
<feature type="domain" description="Glycosyltransferase 2-like" evidence="1">
    <location>
        <begin position="9"/>
        <end position="177"/>
    </location>
</feature>
<dbReference type="PANTHER" id="PTHR22916">
    <property type="entry name" value="GLYCOSYLTRANSFERASE"/>
    <property type="match status" value="1"/>
</dbReference>
<sequence length="643" mass="75680">MEMKNIKVSVILTSYNHSPFLKKSIDSVLSQSFQDYELIIIDDCSSDNSCDIIESYHDERIQFIKHEYNRGGGIKEGVENYAKGEYIAILHSDDFWKDEDKLAKQVTYLDKHQECAAVFTWVQVVNDDGSPYDKKESFYYNIFEQSNRSRFEWLRFFFFNGNCLCHPSILVRKNIYEENGAMEFVYPYRQIPDLIRWIRLCLRHDIYIIPEKLTCFRVHENEAINTSGFSIENAQRNCVELFCYNRHFLEIEDEEAFIKVFPEWSEYSVKGYFNIKYALSRMCLLSTTVMYTKLFGLALLNELLVDIRVRDDLQKYYGFSRYDYHQLAGKYDIFNKFSSGIKQFSTLYYSESNEFTLKNGIREEYKLLDSYAFSYHYSVMLDNISSNMLYFRFDPSEEVLVKCSINEFKVNGKELLFRPIECIESFEGMDIFGTTDPMYIAEMSVNTENATNEYDIVLSGEVKALTNEEIASLLLNYQSNKFEYFKLTGKYDKKDRLPVNLMQFCSLFYSTTKEFASEKSIRKEYMLLETHSFCYEYSIIFNGVNCKKIYLRFDPCEGIFVKCKIKEFKVNGEEVIYKPLESIKTVDGIDIFKTIDPIYIVEIPIKKKILQLKLDIIISGSIQLLSHEEIASCICGNKKSFRI</sequence>
<reference evidence="2" key="1">
    <citation type="submission" date="2018-09" db="EMBL/GenBank/DDBJ databases">
        <title>Murine metabolic-syndrome-specific gut microbial biobank.</title>
        <authorList>
            <person name="Liu C."/>
        </authorList>
    </citation>
    <scope>NUCLEOTIDE SEQUENCE</scope>
    <source>
        <strain evidence="2">D42-62</strain>
    </source>
</reference>
<organism evidence="2 3">
    <name type="scientific">Parablautia muri</name>
    <dbReference type="NCBI Taxonomy" id="2320879"/>
    <lineage>
        <taxon>Bacteria</taxon>
        <taxon>Bacillati</taxon>
        <taxon>Bacillota</taxon>
        <taxon>Clostridia</taxon>
        <taxon>Lachnospirales</taxon>
        <taxon>Lachnospiraceae</taxon>
        <taxon>Parablautia</taxon>
    </lineage>
</organism>
<keyword evidence="3" id="KW-1185">Reference proteome</keyword>
<dbReference type="AlphaFoldDB" id="A0A9X5BCQ1"/>
<dbReference type="InterPro" id="IPR001173">
    <property type="entry name" value="Glyco_trans_2-like"/>
</dbReference>
<evidence type="ECO:0000313" key="3">
    <source>
        <dbReference type="Proteomes" id="UP001154420"/>
    </source>
</evidence>
<proteinExistence type="predicted"/>
<evidence type="ECO:0000313" key="2">
    <source>
        <dbReference type="EMBL" id="NBJ91341.1"/>
    </source>
</evidence>
<gene>
    <name evidence="2" type="ORF">D5281_01755</name>
</gene>
<dbReference type="GO" id="GO:0016758">
    <property type="term" value="F:hexosyltransferase activity"/>
    <property type="evidence" value="ECO:0007669"/>
    <property type="project" value="UniProtKB-ARBA"/>
</dbReference>
<dbReference type="Proteomes" id="UP001154420">
    <property type="component" value="Unassembled WGS sequence"/>
</dbReference>
<dbReference type="InterPro" id="IPR029044">
    <property type="entry name" value="Nucleotide-diphossugar_trans"/>
</dbReference>
<protein>
    <submittedName>
        <fullName evidence="2">Glycosyltransferase</fullName>
    </submittedName>
</protein>